<dbReference type="PANTHER" id="PTHR38096">
    <property type="entry name" value="ENTEROBACTIN SYNTHASE COMPONENT D"/>
    <property type="match status" value="1"/>
</dbReference>
<dbReference type="EMBL" id="JAUCMM010000009">
    <property type="protein sequence ID" value="MDM7889359.1"/>
    <property type="molecule type" value="Genomic_DNA"/>
</dbReference>
<protein>
    <submittedName>
        <fullName evidence="2">4-phosphopantetheinyl transferase</fullName>
    </submittedName>
</protein>
<dbReference type="RefSeq" id="WP_289470936.1">
    <property type="nucleotide sequence ID" value="NZ_JAUCMM010000009.1"/>
</dbReference>
<sequence>MQLQGGTDWAGLLPASVVVAAVDHDLNGPLTDEERAAVAHAVPARRAEFRTGRVLARRALTAIGTPATSLPVHRSGAPRWPDGVVGTITHCPGVRACAVARRDEHAGIGIDATPACALPSGVLRRIADVSDDRVARGLAALRLSGVESPDSVLLAAAEAVAKARTAAHDGWFGIDGAHVELRPDGSFAAGARRGPAFAAAGRWAVDRGTARAGIVLAAR</sequence>
<dbReference type="Pfam" id="PF17837">
    <property type="entry name" value="4PPT_N"/>
    <property type="match status" value="1"/>
</dbReference>
<dbReference type="Proteomes" id="UP001235720">
    <property type="component" value="Unassembled WGS sequence"/>
</dbReference>
<dbReference type="PRINTS" id="PR01399">
    <property type="entry name" value="ENTSNTHTASED"/>
</dbReference>
<organism evidence="2 3">
    <name type="scientific">Curtobacterium subtropicum</name>
    <dbReference type="NCBI Taxonomy" id="3055138"/>
    <lineage>
        <taxon>Bacteria</taxon>
        <taxon>Bacillati</taxon>
        <taxon>Actinomycetota</taxon>
        <taxon>Actinomycetes</taxon>
        <taxon>Micrococcales</taxon>
        <taxon>Microbacteriaceae</taxon>
        <taxon>Curtobacterium</taxon>
    </lineage>
</organism>
<dbReference type="InterPro" id="IPR003542">
    <property type="entry name" value="Enbac_synth_compD-like"/>
</dbReference>
<evidence type="ECO:0000313" key="3">
    <source>
        <dbReference type="Proteomes" id="UP001235720"/>
    </source>
</evidence>
<dbReference type="InterPro" id="IPR041354">
    <property type="entry name" value="4PPT_N"/>
</dbReference>
<feature type="domain" description="4'-phosphopantetheinyl transferase N-terminal" evidence="1">
    <location>
        <begin position="33"/>
        <end position="100"/>
    </location>
</feature>
<proteinExistence type="predicted"/>
<evidence type="ECO:0000313" key="2">
    <source>
        <dbReference type="EMBL" id="MDM7889359.1"/>
    </source>
</evidence>
<dbReference type="GO" id="GO:0016740">
    <property type="term" value="F:transferase activity"/>
    <property type="evidence" value="ECO:0007669"/>
    <property type="project" value="UniProtKB-KW"/>
</dbReference>
<dbReference type="PANTHER" id="PTHR38096:SF1">
    <property type="entry name" value="ENTEROBACTIN SYNTHASE COMPONENT D"/>
    <property type="match status" value="1"/>
</dbReference>
<reference evidence="2 3" key="1">
    <citation type="submission" date="2023-06" db="EMBL/GenBank/DDBJ databases">
        <authorList>
            <person name="Feng G."/>
            <person name="Li J."/>
            <person name="Zhu H."/>
        </authorList>
    </citation>
    <scope>NUCLEOTIDE SEQUENCE [LARGE SCALE GENOMIC DNA]</scope>
    <source>
        <strain evidence="2 3">RHCJP20</strain>
    </source>
</reference>
<comment type="caution">
    <text evidence="2">The sequence shown here is derived from an EMBL/GenBank/DDBJ whole genome shotgun (WGS) entry which is preliminary data.</text>
</comment>
<gene>
    <name evidence="2" type="ORF">QUG98_12950</name>
</gene>
<name>A0ABT7TID9_9MICO</name>
<accession>A0ABT7TID9</accession>
<keyword evidence="2" id="KW-0808">Transferase</keyword>
<keyword evidence="3" id="KW-1185">Reference proteome</keyword>
<evidence type="ECO:0000259" key="1">
    <source>
        <dbReference type="Pfam" id="PF17837"/>
    </source>
</evidence>